<gene>
    <name evidence="1" type="ORF">PRZ03_05040</name>
</gene>
<dbReference type="RefSeq" id="WP_273599282.1">
    <property type="nucleotide sequence ID" value="NZ_JAQQXT010000002.1"/>
</dbReference>
<keyword evidence="2" id="KW-1185">Reference proteome</keyword>
<proteinExistence type="predicted"/>
<reference evidence="1 2" key="1">
    <citation type="submission" date="2022-10" db="EMBL/GenBank/DDBJ databases">
        <title>Paucibacter sp. hw1 Genome sequencing.</title>
        <authorList>
            <person name="Park S."/>
        </authorList>
    </citation>
    <scope>NUCLEOTIDE SEQUENCE [LARGE SCALE GENOMIC DNA]</scope>
    <source>
        <strain evidence="2">hw1</strain>
    </source>
</reference>
<organism evidence="1 2">
    <name type="scientific">Roseateles albus</name>
    <dbReference type="NCBI Taxonomy" id="2987525"/>
    <lineage>
        <taxon>Bacteria</taxon>
        <taxon>Pseudomonadati</taxon>
        <taxon>Pseudomonadota</taxon>
        <taxon>Betaproteobacteria</taxon>
        <taxon>Burkholderiales</taxon>
        <taxon>Sphaerotilaceae</taxon>
        <taxon>Roseateles</taxon>
    </lineage>
</organism>
<dbReference type="Proteomes" id="UP001221189">
    <property type="component" value="Unassembled WGS sequence"/>
</dbReference>
<accession>A0ABT5KAI2</accession>
<dbReference type="EMBL" id="JAQQXT010000002">
    <property type="protein sequence ID" value="MDC8770928.1"/>
    <property type="molecule type" value="Genomic_DNA"/>
</dbReference>
<evidence type="ECO:0000313" key="2">
    <source>
        <dbReference type="Proteomes" id="UP001221189"/>
    </source>
</evidence>
<protein>
    <submittedName>
        <fullName evidence="1">Uncharacterized protein</fullName>
    </submittedName>
</protein>
<name>A0ABT5KAI2_9BURK</name>
<comment type="caution">
    <text evidence="1">The sequence shown here is derived from an EMBL/GenBank/DDBJ whole genome shotgun (WGS) entry which is preliminary data.</text>
</comment>
<evidence type="ECO:0000313" key="1">
    <source>
        <dbReference type="EMBL" id="MDC8770928.1"/>
    </source>
</evidence>
<sequence>MNEIKKTSTISFKIEILNSEKRAPLYESEDWFTEVCMDTNGVVYLDNEARGGGYPDDKRRQRLLTWDVNSRVDAGALQSFLLSPDTISLFERVRGGHRVEWDGNTDAGVLDDDAYEAFNLLANGLRGLDYALVSIWDACDFLQGVYAADMLKSMASIGGTLHGLAEHYACECEQNSGTVEVDDLLRVISEKLLDAYAENRANLPSAVRNEIASIGCDVDYACELRAETIVDGSEAVLAAYFHGLNSSDYFDGQVNELWLSPEEGTLWTCGQCDDSNEKKKVALLLHTALGYKSPARHYQRAKIPEAQALAVWLKEVQSRIESALKS</sequence>